<comment type="caution">
    <text evidence="1">The sequence shown here is derived from an EMBL/GenBank/DDBJ whole genome shotgun (WGS) entry which is preliminary data.</text>
</comment>
<sequence length="80" mass="9067">MLQYKCLRCLEIVTINCSVYEKNEGTPPAPLAWLLPVCGEQQAAFPLLQLEVFLWFGQVSLCPARPDLTEAQDWTLDAIR</sequence>
<keyword evidence="2" id="KW-1185">Reference proteome</keyword>
<evidence type="ECO:0000313" key="1">
    <source>
        <dbReference type="EMBL" id="KAJ8012157.1"/>
    </source>
</evidence>
<gene>
    <name evidence="1" type="ORF">DPEC_G00065770</name>
</gene>
<protein>
    <submittedName>
        <fullName evidence="1">Uncharacterized protein</fullName>
    </submittedName>
</protein>
<dbReference type="EMBL" id="CM055732">
    <property type="protein sequence ID" value="KAJ8012157.1"/>
    <property type="molecule type" value="Genomic_DNA"/>
</dbReference>
<organism evidence="1 2">
    <name type="scientific">Dallia pectoralis</name>
    <name type="common">Alaska blackfish</name>
    <dbReference type="NCBI Taxonomy" id="75939"/>
    <lineage>
        <taxon>Eukaryota</taxon>
        <taxon>Metazoa</taxon>
        <taxon>Chordata</taxon>
        <taxon>Craniata</taxon>
        <taxon>Vertebrata</taxon>
        <taxon>Euteleostomi</taxon>
        <taxon>Actinopterygii</taxon>
        <taxon>Neopterygii</taxon>
        <taxon>Teleostei</taxon>
        <taxon>Protacanthopterygii</taxon>
        <taxon>Esociformes</taxon>
        <taxon>Umbridae</taxon>
        <taxon>Dallia</taxon>
    </lineage>
</organism>
<evidence type="ECO:0000313" key="2">
    <source>
        <dbReference type="Proteomes" id="UP001157502"/>
    </source>
</evidence>
<dbReference type="Proteomes" id="UP001157502">
    <property type="component" value="Chromosome 5"/>
</dbReference>
<reference evidence="1" key="1">
    <citation type="submission" date="2021-05" db="EMBL/GenBank/DDBJ databases">
        <authorList>
            <person name="Pan Q."/>
            <person name="Jouanno E."/>
            <person name="Zahm M."/>
            <person name="Klopp C."/>
            <person name="Cabau C."/>
            <person name="Louis A."/>
            <person name="Berthelot C."/>
            <person name="Parey E."/>
            <person name="Roest Crollius H."/>
            <person name="Montfort J."/>
            <person name="Robinson-Rechavi M."/>
            <person name="Bouchez O."/>
            <person name="Lampietro C."/>
            <person name="Lopez Roques C."/>
            <person name="Donnadieu C."/>
            <person name="Postlethwait J."/>
            <person name="Bobe J."/>
            <person name="Dillon D."/>
            <person name="Chandos A."/>
            <person name="von Hippel F."/>
            <person name="Guiguen Y."/>
        </authorList>
    </citation>
    <scope>NUCLEOTIDE SEQUENCE</scope>
    <source>
        <strain evidence="1">YG-Jan2019</strain>
    </source>
</reference>
<proteinExistence type="predicted"/>
<name>A0ACC2H8J1_DALPE</name>
<accession>A0ACC2H8J1</accession>